<evidence type="ECO:0000313" key="9">
    <source>
        <dbReference type="EMBL" id="KAK4562066.1"/>
    </source>
</evidence>
<feature type="domain" description="NB-ARC" evidence="5">
    <location>
        <begin position="136"/>
        <end position="212"/>
    </location>
</feature>
<dbReference type="PANTHER" id="PTHR36766">
    <property type="entry name" value="PLANT BROAD-SPECTRUM MILDEW RESISTANCE PROTEIN RPW8"/>
    <property type="match status" value="1"/>
</dbReference>
<accession>A0AAN7E2N9</accession>
<feature type="domain" description="Disease resistance protein winged helix" evidence="7">
    <location>
        <begin position="362"/>
        <end position="434"/>
    </location>
</feature>
<dbReference type="PANTHER" id="PTHR36766:SF61">
    <property type="entry name" value="NB-ARC DOMAIN DISEASE RESISTANCE PROTEIN"/>
    <property type="match status" value="1"/>
</dbReference>
<dbReference type="GO" id="GO:0043531">
    <property type="term" value="F:ADP binding"/>
    <property type="evidence" value="ECO:0007669"/>
    <property type="project" value="InterPro"/>
</dbReference>
<dbReference type="Pfam" id="PF18052">
    <property type="entry name" value="Rx_N"/>
    <property type="match status" value="1"/>
</dbReference>
<dbReference type="InterPro" id="IPR036388">
    <property type="entry name" value="WH-like_DNA-bd_sf"/>
</dbReference>
<keyword evidence="10" id="KW-1185">Reference proteome</keyword>
<evidence type="ECO:0000256" key="2">
    <source>
        <dbReference type="ARBA" id="ARBA00022741"/>
    </source>
</evidence>
<evidence type="ECO:0000256" key="3">
    <source>
        <dbReference type="ARBA" id="ARBA00022821"/>
    </source>
</evidence>
<dbReference type="SUPFAM" id="SSF52058">
    <property type="entry name" value="L domain-like"/>
    <property type="match status" value="1"/>
</dbReference>
<dbReference type="Gene3D" id="3.40.50.300">
    <property type="entry name" value="P-loop containing nucleotide triphosphate hydrolases"/>
    <property type="match status" value="1"/>
</dbReference>
<comment type="caution">
    <text evidence="9">The sequence shown here is derived from an EMBL/GenBank/DDBJ whole genome shotgun (WGS) entry which is preliminary data.</text>
</comment>
<proteinExistence type="predicted"/>
<dbReference type="AlphaFoldDB" id="A0AAN7E2N9"/>
<evidence type="ECO:0000256" key="1">
    <source>
        <dbReference type="ARBA" id="ARBA00022737"/>
    </source>
</evidence>
<dbReference type="Pfam" id="PF00931">
    <property type="entry name" value="NB-ARC"/>
    <property type="match status" value="1"/>
</dbReference>
<gene>
    <name evidence="9" type="ORF">RGQ29_004790</name>
</gene>
<evidence type="ECO:0000313" key="10">
    <source>
        <dbReference type="Proteomes" id="UP001324115"/>
    </source>
</evidence>
<dbReference type="Gene3D" id="1.20.5.4130">
    <property type="match status" value="1"/>
</dbReference>
<evidence type="ECO:0000259" key="7">
    <source>
        <dbReference type="Pfam" id="PF23559"/>
    </source>
</evidence>
<dbReference type="Gene3D" id="3.80.10.10">
    <property type="entry name" value="Ribonuclease Inhibitor"/>
    <property type="match status" value="1"/>
</dbReference>
<evidence type="ECO:0000259" key="5">
    <source>
        <dbReference type="Pfam" id="PF00931"/>
    </source>
</evidence>
<keyword evidence="3" id="KW-0611">Plant defense</keyword>
<dbReference type="InterPro" id="IPR055414">
    <property type="entry name" value="LRR_R13L4/SHOC2-like"/>
</dbReference>
<feature type="domain" description="Disease resistance N-terminal" evidence="6">
    <location>
        <begin position="11"/>
        <end position="90"/>
    </location>
</feature>
<dbReference type="Gene3D" id="1.10.10.10">
    <property type="entry name" value="Winged helix-like DNA-binding domain superfamily/Winged helix DNA-binding domain"/>
    <property type="match status" value="1"/>
</dbReference>
<sequence length="560" mass="64096">MAEIANVIARKILEELRSLVNQELCSAWGVQSDLKKLESTVLAIKALLFDAEEKEASNHRLSLWLGQLKGVHNDAENVLDEFQYLGIRERVDDISALKAEFNLVAQLEVRKTTMHKRDMSHMTHSFVPPQIVIGRDDDKKHIINLLMQQDADRNVSVIPIVGIGGFGKTTIAKLGYHNEGVVSHFQLRMWACVFEDFNVTTLIQEILKSTNVTIDENLMINKWIELIRLLLGGCIGSKIIVTTRNSSIATITGTAPTYDLKGQPRKDSLSLFVKFAFKQGQDQYPNLLEIGKEIVRKCKGIPLAIKTIAGILYSKVDEDKWKFVRDNEIWNLEQDGGILPALRLSYNQLPFHLKQCFAYCSLFPKNYVFYSFKLIQFWMAYGIFQSLVNKNQALEDVGDLYIKELLLRSFFQDDNVHKFECITFKMHDLVHDLALSIAQGECSVVTKKSTLVAEVCHLTFFDNDQEVTTQLEKLSKVQTIIFQTNQPMSLLEVCISKFKYLRVLDLRESSFEVLPSFIETLKHLRYLDLSNIRKIKQLPDSICKLHSLQTLLLENCINLE</sequence>
<dbReference type="Proteomes" id="UP001324115">
    <property type="component" value="Unassembled WGS sequence"/>
</dbReference>
<dbReference type="GO" id="GO:0051707">
    <property type="term" value="P:response to other organism"/>
    <property type="evidence" value="ECO:0007669"/>
    <property type="project" value="UniProtKB-ARBA"/>
</dbReference>
<dbReference type="SUPFAM" id="SSF52540">
    <property type="entry name" value="P-loop containing nucleoside triphosphate hydrolases"/>
    <property type="match status" value="1"/>
</dbReference>
<dbReference type="InterPro" id="IPR058922">
    <property type="entry name" value="WHD_DRP"/>
</dbReference>
<evidence type="ECO:0000259" key="6">
    <source>
        <dbReference type="Pfam" id="PF18052"/>
    </source>
</evidence>
<dbReference type="InterPro" id="IPR041118">
    <property type="entry name" value="Rx_N"/>
</dbReference>
<evidence type="ECO:0000259" key="8">
    <source>
        <dbReference type="Pfam" id="PF23598"/>
    </source>
</evidence>
<keyword evidence="2" id="KW-0547">Nucleotide-binding</keyword>
<dbReference type="FunFam" id="1.10.10.10:FF:000322">
    <property type="entry name" value="Probable disease resistance protein At1g63360"/>
    <property type="match status" value="1"/>
</dbReference>
<evidence type="ECO:0000256" key="4">
    <source>
        <dbReference type="ARBA" id="ARBA00022840"/>
    </source>
</evidence>
<dbReference type="PRINTS" id="PR00364">
    <property type="entry name" value="DISEASERSIST"/>
</dbReference>
<dbReference type="Pfam" id="PF23598">
    <property type="entry name" value="LRR_14"/>
    <property type="match status" value="1"/>
</dbReference>
<dbReference type="InterPro" id="IPR002182">
    <property type="entry name" value="NB-ARC"/>
</dbReference>
<keyword evidence="1" id="KW-0677">Repeat</keyword>
<dbReference type="GO" id="GO:0005524">
    <property type="term" value="F:ATP binding"/>
    <property type="evidence" value="ECO:0007669"/>
    <property type="project" value="UniProtKB-KW"/>
</dbReference>
<dbReference type="InterPro" id="IPR027417">
    <property type="entry name" value="P-loop_NTPase"/>
</dbReference>
<reference evidence="9 10" key="1">
    <citation type="journal article" date="2023" name="G3 (Bethesda)">
        <title>A haplotype-resolved chromosome-scale genome for Quercus rubra L. provides insights into the genetics of adaptive traits for red oak species.</title>
        <authorList>
            <person name="Kapoor B."/>
            <person name="Jenkins J."/>
            <person name="Schmutz J."/>
            <person name="Zhebentyayeva T."/>
            <person name="Kuelheim C."/>
            <person name="Coggeshall M."/>
            <person name="Heim C."/>
            <person name="Lasky J.R."/>
            <person name="Leites L."/>
            <person name="Islam-Faridi N."/>
            <person name="Romero-Severson J."/>
            <person name="DeLeo V.L."/>
            <person name="Lucas S.M."/>
            <person name="Lazic D."/>
            <person name="Gailing O."/>
            <person name="Carlson J."/>
            <person name="Staton M."/>
        </authorList>
    </citation>
    <scope>NUCLEOTIDE SEQUENCE [LARGE SCALE GENOMIC DNA]</scope>
    <source>
        <strain evidence="9">Pseudo-F2</strain>
    </source>
</reference>
<keyword evidence="4" id="KW-0067">ATP-binding</keyword>
<feature type="domain" description="Disease resistance R13L4/SHOC-2-like LRR" evidence="8">
    <location>
        <begin position="491"/>
        <end position="555"/>
    </location>
</feature>
<dbReference type="GO" id="GO:0006952">
    <property type="term" value="P:defense response"/>
    <property type="evidence" value="ECO:0007669"/>
    <property type="project" value="UniProtKB-KW"/>
</dbReference>
<organism evidence="9 10">
    <name type="scientific">Quercus rubra</name>
    <name type="common">Northern red oak</name>
    <name type="synonym">Quercus borealis</name>
    <dbReference type="NCBI Taxonomy" id="3512"/>
    <lineage>
        <taxon>Eukaryota</taxon>
        <taxon>Viridiplantae</taxon>
        <taxon>Streptophyta</taxon>
        <taxon>Embryophyta</taxon>
        <taxon>Tracheophyta</taxon>
        <taxon>Spermatophyta</taxon>
        <taxon>Magnoliopsida</taxon>
        <taxon>eudicotyledons</taxon>
        <taxon>Gunneridae</taxon>
        <taxon>Pentapetalae</taxon>
        <taxon>rosids</taxon>
        <taxon>fabids</taxon>
        <taxon>Fagales</taxon>
        <taxon>Fagaceae</taxon>
        <taxon>Quercus</taxon>
    </lineage>
</organism>
<protein>
    <submittedName>
        <fullName evidence="9">Uncharacterized protein</fullName>
    </submittedName>
</protein>
<dbReference type="InterPro" id="IPR032675">
    <property type="entry name" value="LRR_dom_sf"/>
</dbReference>
<name>A0AAN7E2N9_QUERU</name>
<dbReference type="EMBL" id="JAXUIC010000011">
    <property type="protein sequence ID" value="KAK4562066.1"/>
    <property type="molecule type" value="Genomic_DNA"/>
</dbReference>
<dbReference type="Pfam" id="PF23559">
    <property type="entry name" value="WHD_DRP"/>
    <property type="match status" value="1"/>
</dbReference>